<dbReference type="EMBL" id="CP011057">
    <property type="protein sequence ID" value="AKA80176.1"/>
    <property type="molecule type" value="Genomic_DNA"/>
</dbReference>
<evidence type="ECO:0000313" key="19">
    <source>
        <dbReference type="Proteomes" id="UP000269431"/>
    </source>
</evidence>
<dbReference type="Proteomes" id="UP000275843">
    <property type="component" value="Chromosome"/>
</dbReference>
<evidence type="ECO:0000313" key="8">
    <source>
        <dbReference type="EMBL" id="AZF74498.1"/>
    </source>
</evidence>
<dbReference type="Proteomes" id="UP000269431">
    <property type="component" value="Chromosome"/>
</dbReference>
<dbReference type="InterPro" id="IPR007527">
    <property type="entry name" value="Znf_SWIM"/>
</dbReference>
<proteinExistence type="predicted"/>
<evidence type="ECO:0000256" key="1">
    <source>
        <dbReference type="PROSITE-ProRule" id="PRU00325"/>
    </source>
</evidence>
<dbReference type="Proteomes" id="UP000273194">
    <property type="component" value="Chromosome"/>
</dbReference>
<dbReference type="RefSeq" id="WP_009992019.1">
    <property type="nucleotide sequence ID" value="NZ_CP011055.2"/>
</dbReference>
<dbReference type="EMBL" id="LT549890">
    <property type="protein sequence ID" value="SAI85567.1"/>
    <property type="molecule type" value="Genomic_DNA"/>
</dbReference>
<gene>
    <name evidence="13" type="ORF">SSOP1_2013</name>
    <name evidence="5" type="ORF">SULA_2716</name>
    <name evidence="3" type="ORF">SULB_2717</name>
    <name evidence="4" type="ORF">SULC_2714</name>
    <name evidence="6" type="ORF">SULG_13845</name>
    <name evidence="7" type="ORF">SULH_13845</name>
    <name evidence="8" type="ORF">SULI_13845</name>
    <name evidence="9" type="ORF">SULM_13835</name>
    <name evidence="10" type="ORF">SULN_13825</name>
    <name evidence="11" type="ORF">SULO_13845</name>
    <name evidence="12" type="ORF">SULZ_13850</name>
</gene>
<dbReference type="Proteomes" id="UP000267993">
    <property type="component" value="Chromosome"/>
</dbReference>
<dbReference type="Proteomes" id="UP000033057">
    <property type="component" value="Chromosome"/>
</dbReference>
<dbReference type="Proteomes" id="UP000076770">
    <property type="component" value="Chromosome i"/>
</dbReference>
<dbReference type="EMBL" id="CP033238">
    <property type="protein sequence ID" value="AZF77121.1"/>
    <property type="molecule type" value="Genomic_DNA"/>
</dbReference>
<dbReference type="Proteomes" id="UP000282269">
    <property type="component" value="Chromosome"/>
</dbReference>
<dbReference type="EMBL" id="CP011055">
    <property type="protein sequence ID" value="AKA74790.1"/>
    <property type="molecule type" value="Genomic_DNA"/>
</dbReference>
<evidence type="ECO:0000313" key="16">
    <source>
        <dbReference type="Proteomes" id="UP000033106"/>
    </source>
</evidence>
<dbReference type="Proteomes" id="UP000033106">
    <property type="component" value="Chromosome"/>
</dbReference>
<dbReference type="KEGG" id="ssol:SULB_2717"/>
<evidence type="ECO:0000313" key="13">
    <source>
        <dbReference type="EMBL" id="SAI85567.1"/>
    </source>
</evidence>
<dbReference type="AlphaFoldDB" id="A0A0E3GVK6"/>
<dbReference type="EMBL" id="CP033239">
    <property type="protein sequence ID" value="AZF79726.1"/>
    <property type="molecule type" value="Genomic_DNA"/>
</dbReference>
<reference evidence="17" key="2">
    <citation type="submission" date="2016-04" db="EMBL/GenBank/DDBJ databases">
        <authorList>
            <person name="Shah S.A."/>
            <person name="Garrett R.A."/>
        </authorList>
    </citation>
    <scope>NUCLEOTIDE SEQUENCE [LARGE SCALE GENOMIC DNA]</scope>
    <source>
        <strain evidence="17">ATCC 35091 / DSM 1616 / JCM 8930 / NBRC 15331 / P1</strain>
    </source>
</reference>
<dbReference type="GeneID" id="44130682"/>
<dbReference type="EMBL" id="CP011056">
    <property type="protein sequence ID" value="AKA77486.1"/>
    <property type="molecule type" value="Genomic_DNA"/>
</dbReference>
<reference evidence="14 15" key="1">
    <citation type="journal article" date="2015" name="Genome Announc.">
        <title>Complete Genome Sequence of Sulfolobus solfataricus Strain 98/2 and Evolved Derivatives.</title>
        <authorList>
            <person name="McCarthy S."/>
            <person name="Gradnigo J."/>
            <person name="Johnson T."/>
            <person name="Payne S."/>
            <person name="Lipzen A."/>
            <person name="Martin J."/>
            <person name="Schackwitz W."/>
            <person name="Moriyama E."/>
            <person name="Blum P."/>
        </authorList>
    </citation>
    <scope>NUCLEOTIDE SEQUENCE [LARGE SCALE GENOMIC DNA]</scope>
    <source>
        <strain evidence="14">98/2 SULC</strain>
        <strain evidence="3">SARC-B</strain>
        <strain evidence="4">SARC-C</strain>
        <strain evidence="5 16">SULA</strain>
        <strain evidence="15">SULB</strain>
    </source>
</reference>
<evidence type="ECO:0000313" key="21">
    <source>
        <dbReference type="Proteomes" id="UP000273443"/>
    </source>
</evidence>
<name>A0A0E3GVK6_SACSO</name>
<evidence type="ECO:0000313" key="17">
    <source>
        <dbReference type="Proteomes" id="UP000076770"/>
    </source>
</evidence>
<dbReference type="EMBL" id="CP033236">
    <property type="protein sequence ID" value="AZF71878.1"/>
    <property type="molecule type" value="Genomic_DNA"/>
</dbReference>
<evidence type="ECO:0000313" key="20">
    <source>
        <dbReference type="Proteomes" id="UP000273194"/>
    </source>
</evidence>
<evidence type="ECO:0000313" key="4">
    <source>
        <dbReference type="EMBL" id="AKA77486.1"/>
    </source>
</evidence>
<reference evidence="4" key="5">
    <citation type="submission" date="2018-10" db="EMBL/GenBank/DDBJ databases">
        <authorList>
            <person name="McCarthy S."/>
            <person name="Gradnigo J."/>
            <person name="Johnson T."/>
            <person name="Payne S."/>
            <person name="Lipzen A."/>
            <person name="Schackwitz W."/>
            <person name="Martin J."/>
            <person name="Moriyama E."/>
            <person name="Blum P."/>
        </authorList>
    </citation>
    <scope>NUCLEOTIDE SEQUENCE</scope>
    <source>
        <strain evidence="3">SARC-B</strain>
        <strain evidence="4">SARC-C</strain>
        <strain evidence="5">SULA</strain>
    </source>
</reference>
<evidence type="ECO:0000313" key="14">
    <source>
        <dbReference type="Proteomes" id="UP000033057"/>
    </source>
</evidence>
<evidence type="ECO:0000313" key="24">
    <source>
        <dbReference type="Proteomes" id="UP000282269"/>
    </source>
</evidence>
<organism evidence="4 14">
    <name type="scientific">Saccharolobus solfataricus</name>
    <name type="common">Sulfolobus solfataricus</name>
    <dbReference type="NCBI Taxonomy" id="2287"/>
    <lineage>
        <taxon>Archaea</taxon>
        <taxon>Thermoproteota</taxon>
        <taxon>Thermoprotei</taxon>
        <taxon>Sulfolobales</taxon>
        <taxon>Sulfolobaceae</taxon>
        <taxon>Saccharolobus</taxon>
    </lineage>
</organism>
<dbReference type="GeneID" id="24780297"/>
<dbReference type="Proteomes" id="UP000278715">
    <property type="component" value="Chromosome"/>
</dbReference>
<dbReference type="Proteomes" id="UP000273443">
    <property type="component" value="Chromosome"/>
</dbReference>
<evidence type="ECO:0000313" key="11">
    <source>
        <dbReference type="EMBL" id="AZF82332.1"/>
    </source>
</evidence>
<dbReference type="EMBL" id="CP033235">
    <property type="protein sequence ID" value="AZF69258.1"/>
    <property type="molecule type" value="Genomic_DNA"/>
</dbReference>
<evidence type="ECO:0000313" key="9">
    <source>
        <dbReference type="EMBL" id="AZF77121.1"/>
    </source>
</evidence>
<dbReference type="EMBL" id="CP033237">
    <property type="protein sequence ID" value="AZF74498.1"/>
    <property type="molecule type" value="Genomic_DNA"/>
</dbReference>
<evidence type="ECO:0000313" key="23">
    <source>
        <dbReference type="Proteomes" id="UP000278715"/>
    </source>
</evidence>
<evidence type="ECO:0000313" key="18">
    <source>
        <dbReference type="Proteomes" id="UP000267993"/>
    </source>
</evidence>
<evidence type="ECO:0000313" key="7">
    <source>
        <dbReference type="EMBL" id="AZF71878.1"/>
    </source>
</evidence>
<dbReference type="OrthoDB" id="38106at2157"/>
<dbReference type="Proteomes" id="UP000033085">
    <property type="component" value="Chromosome"/>
</dbReference>
<keyword evidence="1" id="KW-0863">Zinc-finger</keyword>
<evidence type="ECO:0000313" key="15">
    <source>
        <dbReference type="Proteomes" id="UP000033085"/>
    </source>
</evidence>
<reference evidence="13" key="3">
    <citation type="submission" date="2016-04" db="EMBL/GenBank/DDBJ databases">
        <authorList>
            <person name="Evans L.H."/>
            <person name="Alamgir A."/>
            <person name="Owens N."/>
            <person name="Weber N.D."/>
            <person name="Virtaneva K."/>
            <person name="Barbian K."/>
            <person name="Babar A."/>
            <person name="Rosenke K."/>
        </authorList>
    </citation>
    <scope>NUCLEOTIDE SEQUENCE</scope>
    <source>
        <strain evidence="13">P1</strain>
    </source>
</reference>
<keyword evidence="1" id="KW-0479">Metal-binding</keyword>
<dbReference type="KEGG" id="ssof:SULC_2714"/>
<keyword evidence="1" id="KW-0862">Zinc</keyword>
<protein>
    <recommendedName>
        <fullName evidence="2">SWIM-type domain-containing protein</fullName>
    </recommendedName>
</protein>
<evidence type="ECO:0000313" key="3">
    <source>
        <dbReference type="EMBL" id="AKA74790.1"/>
    </source>
</evidence>
<sequence length="73" mass="8686">MYPYLIGVSKNTYYFIVESERNPLESYLIRIVYDEKERVINYSCSCKGFAIRGKCKHISIARNKVKFINEKRV</sequence>
<evidence type="ECO:0000313" key="22">
    <source>
        <dbReference type="Proteomes" id="UP000275843"/>
    </source>
</evidence>
<evidence type="ECO:0000259" key="2">
    <source>
        <dbReference type="PROSITE" id="PS50966"/>
    </source>
</evidence>
<dbReference type="EMBL" id="CP033240">
    <property type="protein sequence ID" value="AZF82332.1"/>
    <property type="molecule type" value="Genomic_DNA"/>
</dbReference>
<dbReference type="PROSITE" id="PS50966">
    <property type="entry name" value="ZF_SWIM"/>
    <property type="match status" value="1"/>
</dbReference>
<reference evidence="18 19" key="4">
    <citation type="journal article" date="2018" name="Proc. Natl. Acad. Sci. U.S.A.">
        <title>Nonmutational mechanism of inheritance in the Archaeon Sulfolobus solfataricus.</title>
        <authorList>
            <person name="Payne S."/>
            <person name="McCarthy S."/>
            <person name="Johnson T."/>
            <person name="North E."/>
            <person name="Blum P."/>
        </authorList>
    </citation>
    <scope>NUCLEOTIDE SEQUENCE [LARGE SCALE GENOMIC DNA]</scope>
    <source>
        <strain evidence="7 18">SARC-H</strain>
        <strain evidence="8 22">SARC-I</strain>
        <strain evidence="10 23">SARC-N</strain>
        <strain evidence="11 24">SARC-O</strain>
        <strain evidence="12 19">SUL120</strain>
        <strain evidence="6 20">SULG</strain>
        <strain evidence="9 21">SULM</strain>
    </source>
</reference>
<evidence type="ECO:0000313" key="6">
    <source>
        <dbReference type="EMBL" id="AZF69258.1"/>
    </source>
</evidence>
<dbReference type="GO" id="GO:0008270">
    <property type="term" value="F:zinc ion binding"/>
    <property type="evidence" value="ECO:0007669"/>
    <property type="project" value="UniProtKB-KW"/>
</dbReference>
<evidence type="ECO:0000313" key="10">
    <source>
        <dbReference type="EMBL" id="AZF79726.1"/>
    </source>
</evidence>
<feature type="domain" description="SWIM-type" evidence="2">
    <location>
        <begin position="29"/>
        <end position="66"/>
    </location>
</feature>
<dbReference type="KEGG" id="ssoa:SULA_2716"/>
<accession>A0A0E3GVK6</accession>
<evidence type="ECO:0000313" key="5">
    <source>
        <dbReference type="EMBL" id="AKA80176.1"/>
    </source>
</evidence>
<dbReference type="EMBL" id="CP033241">
    <property type="protein sequence ID" value="AZF84924.1"/>
    <property type="molecule type" value="Genomic_DNA"/>
</dbReference>
<dbReference type="PATRIC" id="fig|2287.6.peg.2900"/>
<evidence type="ECO:0000313" key="12">
    <source>
        <dbReference type="EMBL" id="AZF84924.1"/>
    </source>
</evidence>